<dbReference type="Proteomes" id="UP000054653">
    <property type="component" value="Unassembled WGS sequence"/>
</dbReference>
<comment type="caution">
    <text evidence="2">The sequence shown here is derived from an EMBL/GenBank/DDBJ whole genome shotgun (WGS) entry which is preliminary data.</text>
</comment>
<evidence type="ECO:0000313" key="2">
    <source>
        <dbReference type="EMBL" id="KRY47146.1"/>
    </source>
</evidence>
<organism evidence="2 3">
    <name type="scientific">Trichinella britovi</name>
    <name type="common">Parasitic roundworm</name>
    <dbReference type="NCBI Taxonomy" id="45882"/>
    <lineage>
        <taxon>Eukaryota</taxon>
        <taxon>Metazoa</taxon>
        <taxon>Ecdysozoa</taxon>
        <taxon>Nematoda</taxon>
        <taxon>Enoplea</taxon>
        <taxon>Dorylaimia</taxon>
        <taxon>Trichinellida</taxon>
        <taxon>Trichinellidae</taxon>
        <taxon>Trichinella</taxon>
    </lineage>
</organism>
<reference evidence="2 3" key="1">
    <citation type="submission" date="2015-01" db="EMBL/GenBank/DDBJ databases">
        <title>Evolution of Trichinella species and genotypes.</title>
        <authorList>
            <person name="Korhonen P.K."/>
            <person name="Edoardo P."/>
            <person name="Giuseppe L.R."/>
            <person name="Gasser R.B."/>
        </authorList>
    </citation>
    <scope>NUCLEOTIDE SEQUENCE [LARGE SCALE GENOMIC DNA]</scope>
    <source>
        <strain evidence="2">ISS120</strain>
    </source>
</reference>
<proteinExistence type="predicted"/>
<evidence type="ECO:0000313" key="3">
    <source>
        <dbReference type="Proteomes" id="UP000054653"/>
    </source>
</evidence>
<dbReference type="EMBL" id="JYDI01000254">
    <property type="protein sequence ID" value="KRY47146.1"/>
    <property type="molecule type" value="Genomic_DNA"/>
</dbReference>
<feature type="chain" id="PRO_5006875805" description="Secreted protein" evidence="1">
    <location>
        <begin position="29"/>
        <end position="109"/>
    </location>
</feature>
<keyword evidence="3" id="KW-1185">Reference proteome</keyword>
<gene>
    <name evidence="2" type="ORF">T03_8830</name>
</gene>
<sequence length="109" mass="12822">MVLLRNNINNFFFPFLFTLLRSIFTCRAFRAKSHKSSNAESLIVAFSMQNLGCLKYDNSIFDNNVEKEFSKESKNKNRKGKILAKDVCRENVFFDFLFTNIKLLTEQVY</sequence>
<evidence type="ECO:0000256" key="1">
    <source>
        <dbReference type="SAM" id="SignalP"/>
    </source>
</evidence>
<keyword evidence="1" id="KW-0732">Signal</keyword>
<accession>A0A0V1CCV3</accession>
<dbReference type="AlphaFoldDB" id="A0A0V1CCV3"/>
<evidence type="ECO:0008006" key="4">
    <source>
        <dbReference type="Google" id="ProtNLM"/>
    </source>
</evidence>
<name>A0A0V1CCV3_TRIBR</name>
<protein>
    <recommendedName>
        <fullName evidence="4">Secreted protein</fullName>
    </recommendedName>
</protein>
<feature type="signal peptide" evidence="1">
    <location>
        <begin position="1"/>
        <end position="28"/>
    </location>
</feature>